<keyword evidence="2" id="KW-0378">Hydrolase</keyword>
<dbReference type="Proteomes" id="UP001600941">
    <property type="component" value="Unassembled WGS sequence"/>
</dbReference>
<dbReference type="InterPro" id="IPR006104">
    <property type="entry name" value="Glyco_hydro_2_N"/>
</dbReference>
<reference evidence="9 10" key="1">
    <citation type="submission" date="2024-04" db="EMBL/GenBank/DDBJ databases">
        <title>Defined microbial consortia suppress multidrug-resistant proinflammatory Enterobacteriaceae via ecological control.</title>
        <authorList>
            <person name="Furuichi M."/>
            <person name="Kawaguchi T."/>
            <person name="Pust M."/>
            <person name="Yasuma K."/>
            <person name="Plichta D."/>
            <person name="Hasegawa N."/>
            <person name="Ohya T."/>
            <person name="Bhattarai S."/>
            <person name="Sasajima S."/>
            <person name="Aoto Y."/>
            <person name="Tuganbaev T."/>
            <person name="Yaginuma M."/>
            <person name="Ueda M."/>
            <person name="Okahashi N."/>
            <person name="Amafuji K."/>
            <person name="Kiridooshi Y."/>
            <person name="Sugita K."/>
            <person name="Strazar M."/>
            <person name="Skelly A."/>
            <person name="Suda W."/>
            <person name="Hattori M."/>
            <person name="Nakamoto N."/>
            <person name="Caballero S."/>
            <person name="Norman J."/>
            <person name="Olle B."/>
            <person name="Tanoue T."/>
            <person name="Arita M."/>
            <person name="Bucci V."/>
            <person name="Atarashi K."/>
            <person name="Xavier R."/>
            <person name="Honda K."/>
        </authorList>
    </citation>
    <scope>NUCLEOTIDE SEQUENCE [LARGE SCALE GENOMIC DNA]</scope>
    <source>
        <strain evidence="10">k34-0107-D12</strain>
    </source>
</reference>
<dbReference type="Pfam" id="PF16355">
    <property type="entry name" value="DUF4982"/>
    <property type="match status" value="1"/>
</dbReference>
<feature type="domain" description="Glycosyl hydrolases family 2 sugar binding" evidence="6">
    <location>
        <begin position="60"/>
        <end position="154"/>
    </location>
</feature>
<proteinExistence type="inferred from homology"/>
<dbReference type="InterPro" id="IPR051913">
    <property type="entry name" value="GH2_Domain-Containing"/>
</dbReference>
<dbReference type="Pfam" id="PF18565">
    <property type="entry name" value="Glyco_hydro2_C5"/>
    <property type="match status" value="1"/>
</dbReference>
<keyword evidence="10" id="KW-1185">Reference proteome</keyword>
<dbReference type="EMBL" id="BAABZQ010000001">
    <property type="protein sequence ID" value="GAA6502597.1"/>
    <property type="molecule type" value="Genomic_DNA"/>
</dbReference>
<evidence type="ECO:0008006" key="11">
    <source>
        <dbReference type="Google" id="ProtNLM"/>
    </source>
</evidence>
<evidence type="ECO:0000313" key="10">
    <source>
        <dbReference type="Proteomes" id="UP001600941"/>
    </source>
</evidence>
<protein>
    <recommendedName>
        <fullName evidence="11">Beta-galactosidase</fullName>
    </recommendedName>
</protein>
<dbReference type="PANTHER" id="PTHR42732:SF1">
    <property type="entry name" value="BETA-MANNOSIDASE"/>
    <property type="match status" value="1"/>
</dbReference>
<dbReference type="SUPFAM" id="SSF49785">
    <property type="entry name" value="Galactose-binding domain-like"/>
    <property type="match status" value="1"/>
</dbReference>
<dbReference type="Gene3D" id="2.60.40.10">
    <property type="entry name" value="Immunoglobulins"/>
    <property type="match status" value="3"/>
</dbReference>
<evidence type="ECO:0000256" key="1">
    <source>
        <dbReference type="ARBA" id="ARBA00007401"/>
    </source>
</evidence>
<dbReference type="InterPro" id="IPR013783">
    <property type="entry name" value="Ig-like_fold"/>
</dbReference>
<dbReference type="Gene3D" id="3.20.20.80">
    <property type="entry name" value="Glycosidases"/>
    <property type="match status" value="1"/>
</dbReference>
<organism evidence="9 10">
    <name type="scientific">Blautia parvula</name>
    <dbReference type="NCBI Taxonomy" id="2877527"/>
    <lineage>
        <taxon>Bacteria</taxon>
        <taxon>Bacillati</taxon>
        <taxon>Bacillota</taxon>
        <taxon>Clostridia</taxon>
        <taxon>Lachnospirales</taxon>
        <taxon>Lachnospiraceae</taxon>
        <taxon>Blautia</taxon>
    </lineage>
</organism>
<name>A0ABQ0C1W1_9FIRM</name>
<dbReference type="PRINTS" id="PR00132">
    <property type="entry name" value="GLHYDRLASE2"/>
</dbReference>
<feature type="domain" description="DUF4982" evidence="7">
    <location>
        <begin position="634"/>
        <end position="690"/>
    </location>
</feature>
<feature type="domain" description="Glycoside hydrolase family 2 immunoglobulin-like beta-sandwich" evidence="4">
    <location>
        <begin position="169"/>
        <end position="271"/>
    </location>
</feature>
<dbReference type="InterPro" id="IPR040605">
    <property type="entry name" value="Glyco_hydro2_dom5"/>
</dbReference>
<dbReference type="InterPro" id="IPR006102">
    <property type="entry name" value="Ig-like_GH2"/>
</dbReference>
<feature type="domain" description="Glycoside hydrolase family 2" evidence="8">
    <location>
        <begin position="719"/>
        <end position="797"/>
    </location>
</feature>
<sequence>MNTTYYPINKNCRFHLGDCPDAWQAWYDDSDWESVSLPHDWSVTLPFSREYSSGTGYLAGGIGWYRFRITPRESWKGRRLYLAFDGVYKNSRVWCNSYYLGNRPNGYISFTYDITEQFSFGRENVICVCADHRDIADSRWFTGSGITRKVQLLVQEPVHVIPGSMAFETPEVSSQKAHFRASCEIKNDTQQDVQITAKFRLVKTESTESAIENCSSAADKMQAEVSVNMHIPAGTACRAKATGEVLSPALWSPDSPDLYTLETRLCPADDVSGEACCGKEYMADSRRVGIRSIRFDPDTGFFLNDKNMLIKGVCVHHDAGCLGAAVPVPVWERRLKKLKDMGCNAIRMSHNPHMPELYDLCDSMGFLVIDEAFDEWEGPKNKWSTGHNVYPPKHQGYYLDFPRWHKEDLTDLVRRDRCHPSIIMWSIGNEIDYPNDPYCHSSFTTMTGNNDADKPAEERQYNPKRPDAGRLAVLAGRLTKIVKEIDTTRPVTLAAAFPELSSRLGFLDSLDVAGYNYKEHLYEESHRRFPDKPFIGSENGHSLEAWEAVTKNPYISGQFLWTGIDYLGEAKGWPIHGSSAGLLTLAGFEKPGYYRRQSLWSSKPMIHLSTARPDADRGEWTPVSDTWNYPEEEEVLVKCYTNLPQAEIWLNEKCLGTFQKDPARDAIILTTAYVPGTLKALGKASDGTEVSHALTTTGTTCKISLHCYEDTLPSATEPAFRQIEVLMKDTWGNPVLSDTSLLHVNAENGRILGLENGDLADVTDYCAAFRRVYHGRLLIYVNYIDEEKEMTITVSGDAEANIKTAVLTLPPLK</sequence>
<evidence type="ECO:0000313" key="9">
    <source>
        <dbReference type="EMBL" id="GAA6502597.1"/>
    </source>
</evidence>
<dbReference type="RefSeq" id="WP_227211789.1">
    <property type="nucleotide sequence ID" value="NZ_BAABZQ010000001.1"/>
</dbReference>
<keyword evidence="3" id="KW-0326">Glycosidase</keyword>
<dbReference type="InterPro" id="IPR008979">
    <property type="entry name" value="Galactose-bd-like_sf"/>
</dbReference>
<dbReference type="SUPFAM" id="SSF49303">
    <property type="entry name" value="beta-Galactosidase/glucuronidase domain"/>
    <property type="match status" value="1"/>
</dbReference>
<dbReference type="InterPro" id="IPR006103">
    <property type="entry name" value="Glyco_hydro_2_cat"/>
</dbReference>
<dbReference type="PANTHER" id="PTHR42732">
    <property type="entry name" value="BETA-GALACTOSIDASE"/>
    <property type="match status" value="1"/>
</dbReference>
<comment type="caution">
    <text evidence="9">The sequence shown here is derived from an EMBL/GenBank/DDBJ whole genome shotgun (WGS) entry which is preliminary data.</text>
</comment>
<dbReference type="InterPro" id="IPR006101">
    <property type="entry name" value="Glyco_hydro_2"/>
</dbReference>
<evidence type="ECO:0000259" key="8">
    <source>
        <dbReference type="Pfam" id="PF18565"/>
    </source>
</evidence>
<dbReference type="InterPro" id="IPR036156">
    <property type="entry name" value="Beta-gal/glucu_dom_sf"/>
</dbReference>
<dbReference type="Pfam" id="PF02836">
    <property type="entry name" value="Glyco_hydro_2_C"/>
    <property type="match status" value="1"/>
</dbReference>
<evidence type="ECO:0000256" key="2">
    <source>
        <dbReference type="ARBA" id="ARBA00022801"/>
    </source>
</evidence>
<comment type="similarity">
    <text evidence="1">Belongs to the glycosyl hydrolase 2 family.</text>
</comment>
<dbReference type="InterPro" id="IPR017853">
    <property type="entry name" value="GH"/>
</dbReference>
<dbReference type="Pfam" id="PF02837">
    <property type="entry name" value="Glyco_hydro_2_N"/>
    <property type="match status" value="1"/>
</dbReference>
<evidence type="ECO:0000259" key="6">
    <source>
        <dbReference type="Pfam" id="PF02837"/>
    </source>
</evidence>
<evidence type="ECO:0000256" key="3">
    <source>
        <dbReference type="ARBA" id="ARBA00023295"/>
    </source>
</evidence>
<dbReference type="Gene3D" id="2.60.120.260">
    <property type="entry name" value="Galactose-binding domain-like"/>
    <property type="match status" value="1"/>
</dbReference>
<dbReference type="SUPFAM" id="SSF51445">
    <property type="entry name" value="(Trans)glycosidases"/>
    <property type="match status" value="1"/>
</dbReference>
<accession>A0ABQ0C1W1</accession>
<evidence type="ECO:0000259" key="4">
    <source>
        <dbReference type="Pfam" id="PF00703"/>
    </source>
</evidence>
<gene>
    <name evidence="9" type="ORF">K340107D12_54130</name>
</gene>
<evidence type="ECO:0000259" key="7">
    <source>
        <dbReference type="Pfam" id="PF16355"/>
    </source>
</evidence>
<dbReference type="InterPro" id="IPR032311">
    <property type="entry name" value="DUF4982"/>
</dbReference>
<feature type="domain" description="Glycoside hydrolase family 2 catalytic" evidence="5">
    <location>
        <begin position="299"/>
        <end position="562"/>
    </location>
</feature>
<evidence type="ECO:0000259" key="5">
    <source>
        <dbReference type="Pfam" id="PF02836"/>
    </source>
</evidence>
<dbReference type="Pfam" id="PF00703">
    <property type="entry name" value="Glyco_hydro_2"/>
    <property type="match status" value="1"/>
</dbReference>